<protein>
    <submittedName>
        <fullName evidence="2">Uncharacterized protein</fullName>
    </submittedName>
</protein>
<comment type="caution">
    <text evidence="2">The sequence shown here is derived from an EMBL/GenBank/DDBJ whole genome shotgun (WGS) entry which is preliminary data.</text>
</comment>
<name>A0ABW8A3K5_9ACTN</name>
<reference evidence="2 3" key="1">
    <citation type="submission" date="2024-10" db="EMBL/GenBank/DDBJ databases">
        <title>The Natural Products Discovery Center: Release of the First 8490 Sequenced Strains for Exploring Actinobacteria Biosynthetic Diversity.</title>
        <authorList>
            <person name="Kalkreuter E."/>
            <person name="Kautsar S.A."/>
            <person name="Yang D."/>
            <person name="Bader C.D."/>
            <person name="Teijaro C.N."/>
            <person name="Fluegel L."/>
            <person name="Davis C.M."/>
            <person name="Simpson J.R."/>
            <person name="Lauterbach L."/>
            <person name="Steele A.D."/>
            <person name="Gui C."/>
            <person name="Meng S."/>
            <person name="Li G."/>
            <person name="Viehrig K."/>
            <person name="Ye F."/>
            <person name="Su P."/>
            <person name="Kiefer A.F."/>
            <person name="Nichols A."/>
            <person name="Cepeda A.J."/>
            <person name="Yan W."/>
            <person name="Fan B."/>
            <person name="Jiang Y."/>
            <person name="Adhikari A."/>
            <person name="Zheng C.-J."/>
            <person name="Schuster L."/>
            <person name="Cowan T.M."/>
            <person name="Smanski M.J."/>
            <person name="Chevrette M.G."/>
            <person name="De Carvalho L.P.S."/>
            <person name="Shen B."/>
        </authorList>
    </citation>
    <scope>NUCLEOTIDE SEQUENCE [LARGE SCALE GENOMIC DNA]</scope>
    <source>
        <strain evidence="2 3">NPDC049503</strain>
    </source>
</reference>
<sequence>MRERLIKATVVMAAALMLVSGGWARLDPAGFARWAGWPDHQHFLHDAGVFQLGIGLTMLSALWWRDVVAVVLAGFVFTNTFHAVNHWLDRHLGGRDSDWWTLAIFSLLAGAALVARLSALRAHDAEGRRA</sequence>
<proteinExistence type="predicted"/>
<organism evidence="2 3">
    <name type="scientific">Nonomuraea indica</name>
    <dbReference type="NCBI Taxonomy" id="1581193"/>
    <lineage>
        <taxon>Bacteria</taxon>
        <taxon>Bacillati</taxon>
        <taxon>Actinomycetota</taxon>
        <taxon>Actinomycetes</taxon>
        <taxon>Streptosporangiales</taxon>
        <taxon>Streptosporangiaceae</taxon>
        <taxon>Nonomuraea</taxon>
    </lineage>
</organism>
<evidence type="ECO:0000313" key="2">
    <source>
        <dbReference type="EMBL" id="MFI7441028.1"/>
    </source>
</evidence>
<keyword evidence="1" id="KW-1133">Transmembrane helix</keyword>
<feature type="transmembrane region" description="Helical" evidence="1">
    <location>
        <begin position="69"/>
        <end position="88"/>
    </location>
</feature>
<keyword evidence="1" id="KW-0812">Transmembrane</keyword>
<keyword evidence="3" id="KW-1185">Reference proteome</keyword>
<dbReference type="Proteomes" id="UP001612928">
    <property type="component" value="Unassembled WGS sequence"/>
</dbReference>
<dbReference type="RefSeq" id="WP_397020813.1">
    <property type="nucleotide sequence ID" value="NZ_JBITMB010000003.1"/>
</dbReference>
<keyword evidence="1" id="KW-0472">Membrane</keyword>
<evidence type="ECO:0000313" key="3">
    <source>
        <dbReference type="Proteomes" id="UP001612928"/>
    </source>
</evidence>
<dbReference type="EMBL" id="JBITMB010000003">
    <property type="protein sequence ID" value="MFI7441028.1"/>
    <property type="molecule type" value="Genomic_DNA"/>
</dbReference>
<evidence type="ECO:0000256" key="1">
    <source>
        <dbReference type="SAM" id="Phobius"/>
    </source>
</evidence>
<accession>A0ABW8A3K5</accession>
<feature type="transmembrane region" description="Helical" evidence="1">
    <location>
        <begin position="48"/>
        <end position="64"/>
    </location>
</feature>
<feature type="transmembrane region" description="Helical" evidence="1">
    <location>
        <begin position="100"/>
        <end position="119"/>
    </location>
</feature>
<gene>
    <name evidence="2" type="ORF">ACIBP5_13830</name>
</gene>